<reference evidence="1 2" key="1">
    <citation type="submission" date="2016-08" db="EMBL/GenBank/DDBJ databases">
        <title>Genomes of anaerobic fungi encode conserved fungal cellulosomes for biomass hydrolysis.</title>
        <authorList>
            <consortium name="DOE Joint Genome Institute"/>
            <person name="Haitjema C.H."/>
            <person name="Gilmore S.P."/>
            <person name="Henske J.K."/>
            <person name="Solomon K.V."/>
            <person name="De Groot R."/>
            <person name="Kuo A."/>
            <person name="Mondo S.J."/>
            <person name="Salamov A.A."/>
            <person name="Labutti K."/>
            <person name="Zhao Z."/>
            <person name="Chiniquy J."/>
            <person name="Barry K."/>
            <person name="Brewer H.M."/>
            <person name="Purvine S.O."/>
            <person name="Wright A.T."/>
            <person name="Boxma B."/>
            <person name="Van Alen T."/>
            <person name="Hackstein J.H."/>
            <person name="Baker S.E."/>
            <person name="Grigoriev I.V."/>
            <person name="O'Malley M.A."/>
        </authorList>
    </citation>
    <scope>NUCLEOTIDE SEQUENCE [LARGE SCALE GENOMIC DNA]</scope>
    <source>
        <strain evidence="2">finn</strain>
    </source>
</reference>
<dbReference type="STRING" id="1754191.A0A1Y1V2U2"/>
<dbReference type="Proteomes" id="UP000193719">
    <property type="component" value="Unassembled WGS sequence"/>
</dbReference>
<keyword evidence="2" id="KW-1185">Reference proteome</keyword>
<sequence length="170" mass="20272">IKYALKNKKIKFSTEIVYKHVGLNMLIYYIDGDKDKPNKIFEKNDSIKFRKMKRQDEFFDQLSDRLGRINDPSWSLCIGCINDDGDYTQKMKDDFDNLKKFNENFKDSDAFLLYKEGNTYVALLPSDYKYIDLFDQVFVRETTEEKQIKNGLGMWPFFIFVIFNEDSTHN</sequence>
<reference evidence="1 2" key="2">
    <citation type="submission" date="2016-08" db="EMBL/GenBank/DDBJ databases">
        <title>Pervasive Adenine N6-methylation of Active Genes in Fungi.</title>
        <authorList>
            <consortium name="DOE Joint Genome Institute"/>
            <person name="Mondo S.J."/>
            <person name="Dannebaum R.O."/>
            <person name="Kuo R.C."/>
            <person name="Labutti K."/>
            <person name="Haridas S."/>
            <person name="Kuo A."/>
            <person name="Salamov A."/>
            <person name="Ahrendt S.R."/>
            <person name="Lipzen A."/>
            <person name="Sullivan W."/>
            <person name="Andreopoulos W.B."/>
            <person name="Clum A."/>
            <person name="Lindquist E."/>
            <person name="Daum C."/>
            <person name="Ramamoorthy G.K."/>
            <person name="Gryganskyi A."/>
            <person name="Culley D."/>
            <person name="Magnuson J.K."/>
            <person name="James T.Y."/>
            <person name="O'Malley M.A."/>
            <person name="Stajich J.E."/>
            <person name="Spatafora J.W."/>
            <person name="Visel A."/>
            <person name="Grigoriev I.V."/>
        </authorList>
    </citation>
    <scope>NUCLEOTIDE SEQUENCE [LARGE SCALE GENOMIC DNA]</scope>
    <source>
        <strain evidence="2">finn</strain>
    </source>
</reference>
<organism evidence="1 2">
    <name type="scientific">Piromyces finnis</name>
    <dbReference type="NCBI Taxonomy" id="1754191"/>
    <lineage>
        <taxon>Eukaryota</taxon>
        <taxon>Fungi</taxon>
        <taxon>Fungi incertae sedis</taxon>
        <taxon>Chytridiomycota</taxon>
        <taxon>Chytridiomycota incertae sedis</taxon>
        <taxon>Neocallimastigomycetes</taxon>
        <taxon>Neocallimastigales</taxon>
        <taxon>Neocallimastigaceae</taxon>
        <taxon>Piromyces</taxon>
    </lineage>
</organism>
<protein>
    <submittedName>
        <fullName evidence="1">Uncharacterized protein</fullName>
    </submittedName>
</protein>
<evidence type="ECO:0000313" key="1">
    <source>
        <dbReference type="EMBL" id="ORX45366.1"/>
    </source>
</evidence>
<accession>A0A1Y1V2U2</accession>
<dbReference type="OrthoDB" id="439808at2759"/>
<name>A0A1Y1V2U2_9FUNG</name>
<dbReference type="AlphaFoldDB" id="A0A1Y1V2U2"/>
<comment type="caution">
    <text evidence="1">The sequence shown here is derived from an EMBL/GenBank/DDBJ whole genome shotgun (WGS) entry which is preliminary data.</text>
</comment>
<dbReference type="EMBL" id="MCFH01000040">
    <property type="protein sequence ID" value="ORX45366.1"/>
    <property type="molecule type" value="Genomic_DNA"/>
</dbReference>
<gene>
    <name evidence="1" type="ORF">BCR36DRAFT_299815</name>
</gene>
<proteinExistence type="predicted"/>
<evidence type="ECO:0000313" key="2">
    <source>
        <dbReference type="Proteomes" id="UP000193719"/>
    </source>
</evidence>
<feature type="non-terminal residue" evidence="1">
    <location>
        <position position="1"/>
    </location>
</feature>